<dbReference type="PANTHER" id="PTHR13847">
    <property type="entry name" value="SARCOSINE DEHYDROGENASE-RELATED"/>
    <property type="match status" value="1"/>
</dbReference>
<dbReference type="Proteomes" id="UP000640052">
    <property type="component" value="Unassembled WGS sequence"/>
</dbReference>
<dbReference type="Pfam" id="PF01266">
    <property type="entry name" value="DAO"/>
    <property type="match status" value="1"/>
</dbReference>
<protein>
    <submittedName>
        <fullName evidence="2">FAD-dependent oxidoreductase</fullName>
    </submittedName>
</protein>
<comment type="caution">
    <text evidence="2">The sequence shown here is derived from an EMBL/GenBank/DDBJ whole genome shotgun (WGS) entry which is preliminary data.</text>
</comment>
<reference evidence="2" key="1">
    <citation type="submission" date="2021-01" db="EMBL/GenBank/DDBJ databases">
        <title>Whole genome shotgun sequence of Acrocarpospora phusangensis NBRC 108782.</title>
        <authorList>
            <person name="Komaki H."/>
            <person name="Tamura T."/>
        </authorList>
    </citation>
    <scope>NUCLEOTIDE SEQUENCE</scope>
    <source>
        <strain evidence="2">NBRC 108782</strain>
    </source>
</reference>
<keyword evidence="3" id="KW-1185">Reference proteome</keyword>
<dbReference type="PANTHER" id="PTHR13847:SF285">
    <property type="entry name" value="FAD DEPENDENT OXIDOREDUCTASE DOMAIN-CONTAINING PROTEIN"/>
    <property type="match status" value="1"/>
</dbReference>
<evidence type="ECO:0000313" key="3">
    <source>
        <dbReference type="Proteomes" id="UP000640052"/>
    </source>
</evidence>
<dbReference type="Gene3D" id="3.30.9.10">
    <property type="entry name" value="D-Amino Acid Oxidase, subunit A, domain 2"/>
    <property type="match status" value="1"/>
</dbReference>
<sequence length="463" mass="50268">MNAPLAPGFVNGDVSFWYRSLGVPSPAEPLAGDVQADVAVVGAGYTGLWTAYYLKKADPGLRIAVLEKEFAGFGASGRNGGWLAGLLPGSAARYAKRHGRDSAIRFQREMFAAVDEVIKVAADEAIDADVVKGGLFNVARTPAQAARLRAEIAGQRAWGWTSDDVDLLSPHETATRIRVEGALAASWSPHCARIQPAKLARGLAQAVRDLGVTIYEGTPVTEIGPGRAVTPGGTVRAELVLRCTEGFTAAVPGHHRDWLPMNSSMIVTEPLANWDEIGWDGRELLGDMAHYYMYAQRTADDRIAFGGRGRPYLYASRLDDRGHTHDWTVDALWRLLTGFFPALRETRVEHAWSGVLGVPRDWCATVGLDRRGGLGWAGGYTGHGVAAANLAGRTLADLSLGRETGLTSLPWVGRRVRRWEPEPLRWLGVHSMYRLYRLADAREAGGMPRTSVLARIADMITGH</sequence>
<evidence type="ECO:0000313" key="2">
    <source>
        <dbReference type="EMBL" id="GIH28293.1"/>
    </source>
</evidence>
<dbReference type="SUPFAM" id="SSF51905">
    <property type="entry name" value="FAD/NAD(P)-binding domain"/>
    <property type="match status" value="1"/>
</dbReference>
<feature type="domain" description="FAD dependent oxidoreductase" evidence="1">
    <location>
        <begin position="37"/>
        <end position="398"/>
    </location>
</feature>
<dbReference type="GO" id="GO:0005737">
    <property type="term" value="C:cytoplasm"/>
    <property type="evidence" value="ECO:0007669"/>
    <property type="project" value="TreeGrafter"/>
</dbReference>
<proteinExistence type="predicted"/>
<gene>
    <name evidence="2" type="ORF">Aph01nite_66030</name>
</gene>
<dbReference type="InterPro" id="IPR036188">
    <property type="entry name" value="FAD/NAD-bd_sf"/>
</dbReference>
<dbReference type="EMBL" id="BOOA01000077">
    <property type="protein sequence ID" value="GIH28293.1"/>
    <property type="molecule type" value="Genomic_DNA"/>
</dbReference>
<dbReference type="AlphaFoldDB" id="A0A919US66"/>
<accession>A0A919US66</accession>
<dbReference type="RefSeq" id="WP_204044916.1">
    <property type="nucleotide sequence ID" value="NZ_BOOA01000077.1"/>
</dbReference>
<dbReference type="InterPro" id="IPR006076">
    <property type="entry name" value="FAD-dep_OxRdtase"/>
</dbReference>
<name>A0A919US66_9ACTN</name>
<evidence type="ECO:0000259" key="1">
    <source>
        <dbReference type="Pfam" id="PF01266"/>
    </source>
</evidence>
<dbReference type="Gene3D" id="3.50.50.60">
    <property type="entry name" value="FAD/NAD(P)-binding domain"/>
    <property type="match status" value="1"/>
</dbReference>
<organism evidence="2 3">
    <name type="scientific">Acrocarpospora phusangensis</name>
    <dbReference type="NCBI Taxonomy" id="1070424"/>
    <lineage>
        <taxon>Bacteria</taxon>
        <taxon>Bacillati</taxon>
        <taxon>Actinomycetota</taxon>
        <taxon>Actinomycetes</taxon>
        <taxon>Streptosporangiales</taxon>
        <taxon>Streptosporangiaceae</taxon>
        <taxon>Acrocarpospora</taxon>
    </lineage>
</organism>